<sequence>MVFSFPPYLTPLGRYTRELLALLLIALPGFAQTQFPLKLPGEGITVQAVRSDVPEESFQTEIVNRALKALGYTIAPTQIADYLTGYHAIAHGDFTFSTVGWFPLHSDMYSAAGGRQKLSRQGHFISGAIQGYMINKSIADQYDITNIAQLKDAKLAALFDQDGDGKADLIGCNQGWGCEHVVNVQLGAFGLSDTVTHHQGDYAHIMKSTIARFHQNKPVLYYAWKPYWVSSILEPGVDVVWLEVPFSALPGERQQVKTRLPNGRNFGFEMNSMRIVANRQFIEENPAAAKLFSIMRIDINDIMEQNLKMNQGANRPEDIERHVDEWLLKNQHRFNRWITRAKQADRDTD</sequence>
<dbReference type="NCBIfam" id="NF008334">
    <property type="entry name" value="PRK11119.1"/>
    <property type="match status" value="1"/>
</dbReference>
<dbReference type="CDD" id="cd13638">
    <property type="entry name" value="PBP2_EcProx_like"/>
    <property type="match status" value="1"/>
</dbReference>
<accession>A0A7X8YFA9</accession>
<dbReference type="Gene3D" id="3.40.190.100">
    <property type="entry name" value="Glycine betaine-binding periplasmic protein, domain 2"/>
    <property type="match status" value="1"/>
</dbReference>
<comment type="caution">
    <text evidence="2">The sequence shown here is derived from an EMBL/GenBank/DDBJ whole genome shotgun (WGS) entry which is preliminary data.</text>
</comment>
<dbReference type="SUPFAM" id="SSF53850">
    <property type="entry name" value="Periplasmic binding protein-like II"/>
    <property type="match status" value="1"/>
</dbReference>
<gene>
    <name evidence="2" type="primary">proX</name>
    <name evidence="2" type="ORF">HGP28_02160</name>
</gene>
<dbReference type="Pfam" id="PF04069">
    <property type="entry name" value="OpuAC"/>
    <property type="match status" value="1"/>
</dbReference>
<reference evidence="2 3" key="1">
    <citation type="submission" date="2020-04" db="EMBL/GenBank/DDBJ databases">
        <title>Vibrio sp. SM6, a novel species isolated from seawater.</title>
        <authorList>
            <person name="Wang X."/>
        </authorList>
    </citation>
    <scope>NUCLEOTIDE SEQUENCE [LARGE SCALE GENOMIC DNA]</scope>
    <source>
        <strain evidence="2 3">SM6</strain>
    </source>
</reference>
<dbReference type="Proteomes" id="UP000535589">
    <property type="component" value="Unassembled WGS sequence"/>
</dbReference>
<dbReference type="GO" id="GO:0022857">
    <property type="term" value="F:transmembrane transporter activity"/>
    <property type="evidence" value="ECO:0007669"/>
    <property type="project" value="InterPro"/>
</dbReference>
<proteinExistence type="predicted"/>
<dbReference type="InterPro" id="IPR007210">
    <property type="entry name" value="ABC_Gly_betaine_transp_sub-bd"/>
</dbReference>
<evidence type="ECO:0000259" key="1">
    <source>
        <dbReference type="Pfam" id="PF04069"/>
    </source>
</evidence>
<dbReference type="RefSeq" id="WP_168834808.1">
    <property type="nucleotide sequence ID" value="NZ_JABAIK010000002.1"/>
</dbReference>
<feature type="domain" description="ABC-type glycine betaine transport system substrate-binding" evidence="1">
    <location>
        <begin position="50"/>
        <end position="327"/>
    </location>
</feature>
<organism evidence="2 3">
    <name type="scientific">Vibrio agarilyticus</name>
    <dbReference type="NCBI Taxonomy" id="2726741"/>
    <lineage>
        <taxon>Bacteria</taxon>
        <taxon>Pseudomonadati</taxon>
        <taxon>Pseudomonadota</taxon>
        <taxon>Gammaproteobacteria</taxon>
        <taxon>Vibrionales</taxon>
        <taxon>Vibrionaceae</taxon>
        <taxon>Vibrio</taxon>
    </lineage>
</organism>
<protein>
    <submittedName>
        <fullName evidence="2">Glycine betaine/L-proline ABC transporter substrate-binding protein ProX</fullName>
    </submittedName>
</protein>
<dbReference type="EMBL" id="JABAIK010000002">
    <property type="protein sequence ID" value="NLS11693.1"/>
    <property type="molecule type" value="Genomic_DNA"/>
</dbReference>
<dbReference type="Gene3D" id="3.40.190.10">
    <property type="entry name" value="Periplasmic binding protein-like II"/>
    <property type="match status" value="1"/>
</dbReference>
<dbReference type="GO" id="GO:0043190">
    <property type="term" value="C:ATP-binding cassette (ABC) transporter complex"/>
    <property type="evidence" value="ECO:0007669"/>
    <property type="project" value="InterPro"/>
</dbReference>
<evidence type="ECO:0000313" key="3">
    <source>
        <dbReference type="Proteomes" id="UP000535589"/>
    </source>
</evidence>
<evidence type="ECO:0000313" key="2">
    <source>
        <dbReference type="EMBL" id="NLS11693.1"/>
    </source>
</evidence>
<name>A0A7X8YFA9_9VIBR</name>
<dbReference type="AlphaFoldDB" id="A0A7X8YFA9"/>
<keyword evidence="3" id="KW-1185">Reference proteome</keyword>